<dbReference type="KEGG" id="mon:G8E03_17265"/>
<dbReference type="InterPro" id="IPR050707">
    <property type="entry name" value="HTH_MetabolicPath_Reg"/>
</dbReference>
<dbReference type="SUPFAM" id="SSF46785">
    <property type="entry name" value="Winged helix' DNA-binding domain"/>
    <property type="match status" value="1"/>
</dbReference>
<dbReference type="SMART" id="SM00346">
    <property type="entry name" value="HTH_ICLR"/>
    <property type="match status" value="1"/>
</dbReference>
<dbReference type="SUPFAM" id="SSF55781">
    <property type="entry name" value="GAF domain-like"/>
    <property type="match status" value="1"/>
</dbReference>
<dbReference type="InterPro" id="IPR036390">
    <property type="entry name" value="WH_DNA-bd_sf"/>
</dbReference>
<dbReference type="PANTHER" id="PTHR30136:SF8">
    <property type="entry name" value="TRANSCRIPTIONAL REGULATORY PROTEIN"/>
    <property type="match status" value="1"/>
</dbReference>
<dbReference type="Pfam" id="PF09339">
    <property type="entry name" value="HTH_IclR"/>
    <property type="match status" value="1"/>
</dbReference>
<dbReference type="InterPro" id="IPR036388">
    <property type="entry name" value="WH-like_DNA-bd_sf"/>
</dbReference>
<keyword evidence="6" id="KW-0614">Plasmid</keyword>
<dbReference type="RefSeq" id="WP_166195623.1">
    <property type="nucleotide sequence ID" value="NZ_CP049817.1"/>
</dbReference>
<dbReference type="Pfam" id="PF01614">
    <property type="entry name" value="IclR_C"/>
    <property type="match status" value="1"/>
</dbReference>
<keyword evidence="3" id="KW-0804">Transcription</keyword>
<evidence type="ECO:0000256" key="1">
    <source>
        <dbReference type="ARBA" id="ARBA00023015"/>
    </source>
</evidence>
<name>A0A6G7VRU5_9RHOB</name>
<dbReference type="GO" id="GO:0045892">
    <property type="term" value="P:negative regulation of DNA-templated transcription"/>
    <property type="evidence" value="ECO:0007669"/>
    <property type="project" value="TreeGrafter"/>
</dbReference>
<geneLocation type="plasmid" evidence="6 7">
    <name>unnamed6</name>
</geneLocation>
<evidence type="ECO:0000259" key="5">
    <source>
        <dbReference type="PROSITE" id="PS51078"/>
    </source>
</evidence>
<dbReference type="InterPro" id="IPR029016">
    <property type="entry name" value="GAF-like_dom_sf"/>
</dbReference>
<evidence type="ECO:0000259" key="4">
    <source>
        <dbReference type="PROSITE" id="PS51077"/>
    </source>
</evidence>
<keyword evidence="1" id="KW-0805">Transcription regulation</keyword>
<evidence type="ECO:0000313" key="6">
    <source>
        <dbReference type="EMBL" id="QIK42595.1"/>
    </source>
</evidence>
<sequence>MDRIVSGGDTAPEKAKGGVQSVEIAGTILDVLIQADGPLKLAEISAQVGMPSAKVHRYLVSMIRIGLALQSKETSKYDLGPAAFQLGIKGFARFQPLKVAEQMLNDMVEMVGETAALAVWTEKGPTMIRVIEARHDFATTIAPTHHCPLTFSATGLLFSSFEDSARSDPLIERELEQNRNSGRSNAPKDRGSLAEAITETRNQGYAVMSNGGGDGFGAVSAPIFDVSGRLCMALTLFGLTDRVDASPDGTLARIVLRTAEKVSSAFGYKV</sequence>
<accession>A0A6G7VRU5</accession>
<dbReference type="PANTHER" id="PTHR30136">
    <property type="entry name" value="HELIX-TURN-HELIX TRANSCRIPTIONAL REGULATOR, ICLR FAMILY"/>
    <property type="match status" value="1"/>
</dbReference>
<dbReference type="AlphaFoldDB" id="A0A6G7VRU5"/>
<organism evidence="6 7">
    <name type="scientific">Pontivivens nitratireducens</name>
    <dbReference type="NCBI Taxonomy" id="2758038"/>
    <lineage>
        <taxon>Bacteria</taxon>
        <taxon>Pseudomonadati</taxon>
        <taxon>Pseudomonadota</taxon>
        <taxon>Alphaproteobacteria</taxon>
        <taxon>Rhodobacterales</taxon>
        <taxon>Paracoccaceae</taxon>
        <taxon>Pontivivens</taxon>
    </lineage>
</organism>
<dbReference type="PROSITE" id="PS51077">
    <property type="entry name" value="HTH_ICLR"/>
    <property type="match status" value="1"/>
</dbReference>
<keyword evidence="2" id="KW-0238">DNA-binding</keyword>
<evidence type="ECO:0000256" key="3">
    <source>
        <dbReference type="ARBA" id="ARBA00023163"/>
    </source>
</evidence>
<dbReference type="Proteomes" id="UP000500791">
    <property type="component" value="Plasmid unnamed6"/>
</dbReference>
<protein>
    <submittedName>
        <fullName evidence="6">IclR family transcriptional regulator</fullName>
    </submittedName>
</protein>
<dbReference type="Gene3D" id="1.10.10.10">
    <property type="entry name" value="Winged helix-like DNA-binding domain superfamily/Winged helix DNA-binding domain"/>
    <property type="match status" value="1"/>
</dbReference>
<dbReference type="GO" id="GO:0003700">
    <property type="term" value="F:DNA-binding transcription factor activity"/>
    <property type="evidence" value="ECO:0007669"/>
    <property type="project" value="TreeGrafter"/>
</dbReference>
<feature type="domain" description="IclR-ED" evidence="5">
    <location>
        <begin position="82"/>
        <end position="268"/>
    </location>
</feature>
<dbReference type="InterPro" id="IPR014757">
    <property type="entry name" value="Tscrpt_reg_IclR_C"/>
</dbReference>
<evidence type="ECO:0000256" key="2">
    <source>
        <dbReference type="ARBA" id="ARBA00023125"/>
    </source>
</evidence>
<feature type="domain" description="HTH iclR-type" evidence="4">
    <location>
        <begin position="19"/>
        <end position="81"/>
    </location>
</feature>
<proteinExistence type="predicted"/>
<keyword evidence="7" id="KW-1185">Reference proteome</keyword>
<evidence type="ECO:0000313" key="7">
    <source>
        <dbReference type="Proteomes" id="UP000500791"/>
    </source>
</evidence>
<dbReference type="InterPro" id="IPR005471">
    <property type="entry name" value="Tscrpt_reg_IclR_N"/>
</dbReference>
<dbReference type="PROSITE" id="PS51078">
    <property type="entry name" value="ICLR_ED"/>
    <property type="match status" value="1"/>
</dbReference>
<dbReference type="Gene3D" id="3.30.450.40">
    <property type="match status" value="1"/>
</dbReference>
<reference evidence="6 7" key="1">
    <citation type="submission" date="2020-03" db="EMBL/GenBank/DDBJ databases">
        <title>Complete genome sequence of Monaibacterium sp. ALG8 with diverse plasmids.</title>
        <authorList>
            <person name="Sun C."/>
        </authorList>
    </citation>
    <scope>NUCLEOTIDE SEQUENCE [LARGE SCALE GENOMIC DNA]</scope>
    <source>
        <strain evidence="6 7">ALG8</strain>
        <plasmid evidence="6 7">unnamed6</plasmid>
    </source>
</reference>
<gene>
    <name evidence="6" type="ORF">G8E03_17265</name>
</gene>
<dbReference type="GO" id="GO:0003677">
    <property type="term" value="F:DNA binding"/>
    <property type="evidence" value="ECO:0007669"/>
    <property type="project" value="UniProtKB-KW"/>
</dbReference>
<dbReference type="EMBL" id="CP049817">
    <property type="protein sequence ID" value="QIK42595.1"/>
    <property type="molecule type" value="Genomic_DNA"/>
</dbReference>